<dbReference type="GO" id="GO:0006146">
    <property type="term" value="P:adenine catabolic process"/>
    <property type="evidence" value="ECO:0007669"/>
    <property type="project" value="TreeGrafter"/>
</dbReference>
<evidence type="ECO:0000256" key="2">
    <source>
        <dbReference type="ARBA" id="ARBA00022723"/>
    </source>
</evidence>
<name>A0A1E4RPD1_9ASCO</name>
<dbReference type="InterPro" id="IPR032466">
    <property type="entry name" value="Metal_Hydrolase"/>
</dbReference>
<dbReference type="PANTHER" id="PTHR43114">
    <property type="entry name" value="ADENINE DEAMINASE"/>
    <property type="match status" value="1"/>
</dbReference>
<accession>A0A1E4RPD1</accession>
<evidence type="ECO:0000313" key="7">
    <source>
        <dbReference type="Proteomes" id="UP000095085"/>
    </source>
</evidence>
<evidence type="ECO:0000256" key="3">
    <source>
        <dbReference type="ARBA" id="ARBA00022801"/>
    </source>
</evidence>
<dbReference type="GO" id="GO:0046872">
    <property type="term" value="F:metal ion binding"/>
    <property type="evidence" value="ECO:0007669"/>
    <property type="project" value="UniProtKB-KW"/>
</dbReference>
<keyword evidence="7" id="KW-1185">Reference proteome</keyword>
<dbReference type="Proteomes" id="UP000095085">
    <property type="component" value="Unassembled WGS sequence"/>
</dbReference>
<dbReference type="SUPFAM" id="SSF51556">
    <property type="entry name" value="Metallo-dependent hydrolases"/>
    <property type="match status" value="1"/>
</dbReference>
<keyword evidence="4" id="KW-0862">Zinc</keyword>
<dbReference type="Pfam" id="PF00962">
    <property type="entry name" value="A_deaminase"/>
    <property type="match status" value="1"/>
</dbReference>
<dbReference type="InterPro" id="IPR001365">
    <property type="entry name" value="A_deaminase_dom"/>
</dbReference>
<keyword evidence="3" id="KW-0378">Hydrolase</keyword>
<organism evidence="6 7">
    <name type="scientific">Hyphopichia burtonii NRRL Y-1933</name>
    <dbReference type="NCBI Taxonomy" id="984485"/>
    <lineage>
        <taxon>Eukaryota</taxon>
        <taxon>Fungi</taxon>
        <taxon>Dikarya</taxon>
        <taxon>Ascomycota</taxon>
        <taxon>Saccharomycotina</taxon>
        <taxon>Pichiomycetes</taxon>
        <taxon>Debaryomycetaceae</taxon>
        <taxon>Hyphopichia</taxon>
    </lineage>
</organism>
<reference evidence="7" key="1">
    <citation type="submission" date="2016-05" db="EMBL/GenBank/DDBJ databases">
        <title>Comparative genomics of biotechnologically important yeasts.</title>
        <authorList>
            <consortium name="DOE Joint Genome Institute"/>
            <person name="Riley R."/>
            <person name="Haridas S."/>
            <person name="Wolfe K.H."/>
            <person name="Lopes M.R."/>
            <person name="Hittinger C.T."/>
            <person name="Goker M."/>
            <person name="Salamov A."/>
            <person name="Wisecaver J."/>
            <person name="Long T.M."/>
            <person name="Aerts A.L."/>
            <person name="Barry K."/>
            <person name="Choi C."/>
            <person name="Clum A."/>
            <person name="Coughlan A.Y."/>
            <person name="Deshpande S."/>
            <person name="Douglass A.P."/>
            <person name="Hanson S.J."/>
            <person name="Klenk H.-P."/>
            <person name="Labutti K."/>
            <person name="Lapidus A."/>
            <person name="Lindquist E."/>
            <person name="Lipzen A."/>
            <person name="Meier-Kolthoff J.P."/>
            <person name="Ohm R.A."/>
            <person name="Otillar R.P."/>
            <person name="Pangilinan J."/>
            <person name="Peng Y."/>
            <person name="Rokas A."/>
            <person name="Rosa C.A."/>
            <person name="Scheuner C."/>
            <person name="Sibirny A.A."/>
            <person name="Slot J.C."/>
            <person name="Stielow J.B."/>
            <person name="Sun H."/>
            <person name="Kurtzman C.P."/>
            <person name="Blackwell M."/>
            <person name="Grigoriev I.V."/>
            <person name="Jeffries T.W."/>
        </authorList>
    </citation>
    <scope>NUCLEOTIDE SEQUENCE [LARGE SCALE GENOMIC DNA]</scope>
    <source>
        <strain evidence="7">NRRL Y-1933</strain>
    </source>
</reference>
<evidence type="ECO:0000256" key="1">
    <source>
        <dbReference type="ARBA" id="ARBA00001947"/>
    </source>
</evidence>
<dbReference type="GO" id="GO:0005829">
    <property type="term" value="C:cytosol"/>
    <property type="evidence" value="ECO:0007669"/>
    <property type="project" value="TreeGrafter"/>
</dbReference>
<evidence type="ECO:0000256" key="4">
    <source>
        <dbReference type="ARBA" id="ARBA00022833"/>
    </source>
</evidence>
<comment type="cofactor">
    <cofactor evidence="1">
        <name>Zn(2+)</name>
        <dbReference type="ChEBI" id="CHEBI:29105"/>
    </cofactor>
</comment>
<feature type="domain" description="Adenosine deaminase" evidence="5">
    <location>
        <begin position="13"/>
        <end position="327"/>
    </location>
</feature>
<dbReference type="RefSeq" id="XP_020078184.1">
    <property type="nucleotide sequence ID" value="XM_020218449.1"/>
</dbReference>
<protein>
    <submittedName>
        <fullName evidence="6">Adenosine deaminase</fullName>
    </submittedName>
</protein>
<evidence type="ECO:0000313" key="6">
    <source>
        <dbReference type="EMBL" id="ODV69117.1"/>
    </source>
</evidence>
<proteinExistence type="predicted"/>
<dbReference type="Gene3D" id="3.20.20.140">
    <property type="entry name" value="Metal-dependent hydrolases"/>
    <property type="match status" value="1"/>
</dbReference>
<dbReference type="OrthoDB" id="272271at2759"/>
<dbReference type="STRING" id="984485.A0A1E4RPD1"/>
<dbReference type="AlphaFoldDB" id="A0A1E4RPD1"/>
<dbReference type="GO" id="GO:0000034">
    <property type="term" value="F:adenine deaminase activity"/>
    <property type="evidence" value="ECO:0007669"/>
    <property type="project" value="TreeGrafter"/>
</dbReference>
<dbReference type="GO" id="GO:0043103">
    <property type="term" value="P:hypoxanthine salvage"/>
    <property type="evidence" value="ECO:0007669"/>
    <property type="project" value="TreeGrafter"/>
</dbReference>
<dbReference type="PANTHER" id="PTHR43114:SF6">
    <property type="entry name" value="ADENINE DEAMINASE"/>
    <property type="match status" value="1"/>
</dbReference>
<dbReference type="GeneID" id="30992999"/>
<sequence length="347" mass="40179">MDFDLEQFCHGIPKIELHCHLYGTIRKNTFIDLNKAAGSPLNKQEIEEFYFRGEKPIGVLRIFRALDQYLIRSPNDLYRITSEYLEFAHLHNVHYTEFFWNPTGTVKVSKIPYLDATNGILKAMKDNEHKIKSRLINSIDREASSESATEMVTWMIENKNPLVIGIGIDYRETLGPPGNFIEAYNLAKNAGLKCTAHAGEFGCPSSYIKTAVEDLKVDRIDHGYTVLEDELLLEACKLKNLIFTVVPSNSYYLRTLSPDEWAKKHPIRFMKSKGLKIFPNTDDPAFHQVTPTKSWMMMVECFDYTINDLQEFVLNSIEAAWLNNEELKEEWRTRCNNYFESQKSVHQ</sequence>
<gene>
    <name evidence="6" type="ORF">HYPBUDRAFT_105908</name>
</gene>
<keyword evidence="2" id="KW-0479">Metal-binding</keyword>
<dbReference type="EMBL" id="KV454539">
    <property type="protein sequence ID" value="ODV69117.1"/>
    <property type="molecule type" value="Genomic_DNA"/>
</dbReference>
<evidence type="ECO:0000259" key="5">
    <source>
        <dbReference type="Pfam" id="PF00962"/>
    </source>
</evidence>
<dbReference type="InterPro" id="IPR006330">
    <property type="entry name" value="Ado/ade_deaminase"/>
</dbReference>